<name>A0A0H3MQB7_MYCLB</name>
<organism evidence="1 2">
    <name type="scientific">Mycobacterium leprae (strain Br4923)</name>
    <dbReference type="NCBI Taxonomy" id="561304"/>
    <lineage>
        <taxon>Bacteria</taxon>
        <taxon>Bacillati</taxon>
        <taxon>Actinomycetota</taxon>
        <taxon>Actinomycetes</taxon>
        <taxon>Mycobacteriales</taxon>
        <taxon>Mycobacteriaceae</taxon>
        <taxon>Mycobacterium</taxon>
    </lineage>
</organism>
<sequence length="117" mass="12240">MQRRTRWISGRYYAEINSAKMYFGLGSGSMLVDVFPAAEEVVEDTVLVLVGDEAAALEQLLGQTADVAGAAKSGPVQPMGDRGSVSPVGQMVRSALRTPTRAFAMPSSPAAGSLHLG</sequence>
<dbReference type="KEGG" id="mlb:MLBr01057"/>
<accession>A0A0H3MQB7</accession>
<proteinExistence type="predicted"/>
<dbReference type="AlphaFoldDB" id="A0A0H3MQB7"/>
<protein>
    <submittedName>
        <fullName evidence="1">Uncharacterized protein</fullName>
    </submittedName>
</protein>
<reference evidence="1 2" key="1">
    <citation type="journal article" date="2009" name="Nat. Genet.">
        <title>Comparative genomic and phylogeographic analysis of Mycobacterium leprae.</title>
        <authorList>
            <person name="Monot M."/>
            <person name="Honore N."/>
            <person name="Garnier T."/>
            <person name="Zidane N."/>
            <person name="Sherafi D."/>
            <person name="Paniz-Mondolfi A."/>
            <person name="Matsuoka M."/>
            <person name="Taylor G.M."/>
            <person name="Donoghue H.D."/>
            <person name="Bouwman A."/>
            <person name="Mays S."/>
            <person name="Watson C."/>
            <person name="Lockwood D."/>
            <person name="Khamispour A."/>
            <person name="Dowlati Y."/>
            <person name="Jianping S."/>
            <person name="Rea T.H."/>
            <person name="Vera-Cabrera L."/>
            <person name="Stefani M.M."/>
            <person name="Banu S."/>
            <person name="Macdonald M."/>
            <person name="Sapkota B.R."/>
            <person name="Spencer J.S."/>
            <person name="Thomas J."/>
            <person name="Harshman K."/>
            <person name="Singh P."/>
            <person name="Busso P."/>
            <person name="Gattiker A."/>
            <person name="Rougemont J."/>
            <person name="Brennan P.J."/>
            <person name="Cole S.T."/>
        </authorList>
    </citation>
    <scope>NUCLEOTIDE SEQUENCE [LARGE SCALE GENOMIC DNA]</scope>
    <source>
        <strain evidence="2">Br4923</strain>
    </source>
</reference>
<gene>
    <name evidence="1" type="ordered locus">MLBr01057</name>
</gene>
<evidence type="ECO:0000313" key="2">
    <source>
        <dbReference type="Proteomes" id="UP000006900"/>
    </source>
</evidence>
<evidence type="ECO:0000313" key="1">
    <source>
        <dbReference type="EMBL" id="CAR71152.1"/>
    </source>
</evidence>
<dbReference type="HOGENOM" id="CLU_2082196_0_0_11"/>
<dbReference type="Proteomes" id="UP000006900">
    <property type="component" value="Chromosome"/>
</dbReference>
<dbReference type="EMBL" id="FM211192">
    <property type="protein sequence ID" value="CAR71152.1"/>
    <property type="molecule type" value="Genomic_DNA"/>
</dbReference>